<dbReference type="VEuPathDB" id="VectorBase:AMAM008487"/>
<name>A0A182SKC4_9DIPT</name>
<dbReference type="PANTHER" id="PTHR12157:SF21">
    <property type="entry name" value="RAB3 INTERACTING MOLECULE, ISOFORM F"/>
    <property type="match status" value="1"/>
</dbReference>
<protein>
    <recommendedName>
        <fullName evidence="3">RabBD domain-containing protein</fullName>
    </recommendedName>
</protein>
<dbReference type="GO" id="GO:0042734">
    <property type="term" value="C:presynaptic membrane"/>
    <property type="evidence" value="ECO:0007669"/>
    <property type="project" value="TreeGrafter"/>
</dbReference>
<evidence type="ECO:0000313" key="4">
    <source>
        <dbReference type="EnsemblMetazoa" id="AMAM008487-PA"/>
    </source>
</evidence>
<dbReference type="GO" id="GO:0031267">
    <property type="term" value="F:small GTPase binding"/>
    <property type="evidence" value="ECO:0007669"/>
    <property type="project" value="InterPro"/>
</dbReference>
<organism evidence="4 5">
    <name type="scientific">Anopheles maculatus</name>
    <dbReference type="NCBI Taxonomy" id="74869"/>
    <lineage>
        <taxon>Eukaryota</taxon>
        <taxon>Metazoa</taxon>
        <taxon>Ecdysozoa</taxon>
        <taxon>Arthropoda</taxon>
        <taxon>Hexapoda</taxon>
        <taxon>Insecta</taxon>
        <taxon>Pterygota</taxon>
        <taxon>Neoptera</taxon>
        <taxon>Endopterygota</taxon>
        <taxon>Diptera</taxon>
        <taxon>Nematocera</taxon>
        <taxon>Culicoidea</taxon>
        <taxon>Culicidae</taxon>
        <taxon>Anophelinae</taxon>
        <taxon>Anopheles</taxon>
        <taxon>Anopheles maculatus group</taxon>
    </lineage>
</organism>
<evidence type="ECO:0000313" key="5">
    <source>
        <dbReference type="Proteomes" id="UP000075901"/>
    </source>
</evidence>
<accession>A0A182SKC4</accession>
<dbReference type="GO" id="GO:0048788">
    <property type="term" value="C:cytoskeleton of presynaptic active zone"/>
    <property type="evidence" value="ECO:0007669"/>
    <property type="project" value="TreeGrafter"/>
</dbReference>
<feature type="domain" description="RabBD" evidence="3">
    <location>
        <begin position="67"/>
        <end position="130"/>
    </location>
</feature>
<dbReference type="GO" id="GO:0044325">
    <property type="term" value="F:transmembrane transporter binding"/>
    <property type="evidence" value="ECO:0007669"/>
    <property type="project" value="TreeGrafter"/>
</dbReference>
<dbReference type="Proteomes" id="UP000075901">
    <property type="component" value="Unassembled WGS sequence"/>
</dbReference>
<dbReference type="GO" id="GO:0048791">
    <property type="term" value="P:calcium ion-regulated exocytosis of neurotransmitter"/>
    <property type="evidence" value="ECO:0007669"/>
    <property type="project" value="TreeGrafter"/>
</dbReference>
<dbReference type="Pfam" id="PF22601">
    <property type="entry name" value="RIM2a_ZnF"/>
    <property type="match status" value="1"/>
</dbReference>
<evidence type="ECO:0000259" key="3">
    <source>
        <dbReference type="PROSITE" id="PS50916"/>
    </source>
</evidence>
<dbReference type="PROSITE" id="PS50916">
    <property type="entry name" value="RABBD"/>
    <property type="match status" value="1"/>
</dbReference>
<dbReference type="GO" id="GO:0006886">
    <property type="term" value="P:intracellular protein transport"/>
    <property type="evidence" value="ECO:0007669"/>
    <property type="project" value="InterPro"/>
</dbReference>
<evidence type="ECO:0000256" key="2">
    <source>
        <dbReference type="SAM" id="MobiDB-lite"/>
    </source>
</evidence>
<keyword evidence="5" id="KW-1185">Reference proteome</keyword>
<reference evidence="5" key="1">
    <citation type="submission" date="2013-09" db="EMBL/GenBank/DDBJ databases">
        <title>The Genome Sequence of Anopheles maculatus species B.</title>
        <authorList>
            <consortium name="The Broad Institute Genomics Platform"/>
            <person name="Neafsey D.E."/>
            <person name="Besansky N."/>
            <person name="Howell P."/>
            <person name="Walton C."/>
            <person name="Young S.K."/>
            <person name="Zeng Q."/>
            <person name="Gargeya S."/>
            <person name="Fitzgerald M."/>
            <person name="Haas B."/>
            <person name="Abouelleil A."/>
            <person name="Allen A.W."/>
            <person name="Alvarado L."/>
            <person name="Arachchi H.M."/>
            <person name="Berlin A.M."/>
            <person name="Chapman S.B."/>
            <person name="Gainer-Dewar J."/>
            <person name="Goldberg J."/>
            <person name="Griggs A."/>
            <person name="Gujja S."/>
            <person name="Hansen M."/>
            <person name="Howarth C."/>
            <person name="Imamovic A."/>
            <person name="Ireland A."/>
            <person name="Larimer J."/>
            <person name="McCowan C."/>
            <person name="Murphy C."/>
            <person name="Pearson M."/>
            <person name="Poon T.W."/>
            <person name="Priest M."/>
            <person name="Roberts A."/>
            <person name="Saif S."/>
            <person name="Shea T."/>
            <person name="Sisk P."/>
            <person name="Sykes S."/>
            <person name="Wortman J."/>
            <person name="Nusbaum C."/>
            <person name="Birren B."/>
        </authorList>
    </citation>
    <scope>NUCLEOTIDE SEQUENCE [LARGE SCALE GENOMIC DNA]</scope>
    <source>
        <strain evidence="5">maculatus3</strain>
    </source>
</reference>
<feature type="region of interest" description="Disordered" evidence="2">
    <location>
        <begin position="45"/>
        <end position="66"/>
    </location>
</feature>
<evidence type="ECO:0000256" key="1">
    <source>
        <dbReference type="ARBA" id="ARBA00022737"/>
    </source>
</evidence>
<keyword evidence="1" id="KW-0677">Repeat</keyword>
<dbReference type="InterPro" id="IPR010911">
    <property type="entry name" value="Rab_BD"/>
</dbReference>
<dbReference type="InterPro" id="IPR054386">
    <property type="entry name" value="RIM_Znf"/>
</dbReference>
<reference evidence="4" key="2">
    <citation type="submission" date="2020-05" db="UniProtKB">
        <authorList>
            <consortium name="EnsemblMetazoa"/>
        </authorList>
    </citation>
    <scope>IDENTIFICATION</scope>
    <source>
        <strain evidence="4">maculatus3</strain>
    </source>
</reference>
<sequence length="180" mass="20140">MVARICDGTDKQGVNKVFTEVRIRSLTANPIAGGSDERDLKANEQTFHSSRHPGGELLSSDSKMDDMPDLSHLTQEERAIIEGVMMRQKQEEERENEIMRRKQDEVATLVDSIRQKSEQQKKAGVELEATCHICLKTKFADGIGHICHYCNIRCCAKCGGKVTLRNNKVTFSLLFGSGEV</sequence>
<proteinExistence type="predicted"/>
<dbReference type="SUPFAM" id="SSF57903">
    <property type="entry name" value="FYVE/PHD zinc finger"/>
    <property type="match status" value="1"/>
</dbReference>
<dbReference type="GO" id="GO:0048167">
    <property type="term" value="P:regulation of synaptic plasticity"/>
    <property type="evidence" value="ECO:0007669"/>
    <property type="project" value="TreeGrafter"/>
</dbReference>
<dbReference type="InterPro" id="IPR011011">
    <property type="entry name" value="Znf_FYVE_PHD"/>
</dbReference>
<dbReference type="AlphaFoldDB" id="A0A182SKC4"/>
<dbReference type="Gene3D" id="3.30.40.10">
    <property type="entry name" value="Zinc/RING finger domain, C3HC4 (zinc finger)"/>
    <property type="match status" value="1"/>
</dbReference>
<dbReference type="InterPro" id="IPR039032">
    <property type="entry name" value="Rim-like"/>
</dbReference>
<dbReference type="InterPro" id="IPR013083">
    <property type="entry name" value="Znf_RING/FYVE/PHD"/>
</dbReference>
<dbReference type="FunFam" id="3.30.40.10:FF:000453">
    <property type="entry name" value="Uncharacterized protein, isoform D"/>
    <property type="match status" value="1"/>
</dbReference>
<dbReference type="GO" id="GO:0042391">
    <property type="term" value="P:regulation of membrane potential"/>
    <property type="evidence" value="ECO:0007669"/>
    <property type="project" value="TreeGrafter"/>
</dbReference>
<dbReference type="EnsemblMetazoa" id="AMAM008487-RA">
    <property type="protein sequence ID" value="AMAM008487-PA"/>
    <property type="gene ID" value="AMAM008487"/>
</dbReference>
<dbReference type="PANTHER" id="PTHR12157">
    <property type="entry name" value="REGULATING SYNAPTIC MEMBRANE EXOCYTOSIS PROTEIN"/>
    <property type="match status" value="1"/>
</dbReference>
<dbReference type="GO" id="GO:0050806">
    <property type="term" value="P:positive regulation of synaptic transmission"/>
    <property type="evidence" value="ECO:0007669"/>
    <property type="project" value="TreeGrafter"/>
</dbReference>